<sequence>MYRRMCTEMCDLILKCFYSNLVFLSYFNMYTSLNGVWGLFSHHHFKNLEIDNEVGFLLGKETIGLGDTIGMVFSNCYVLVKIIFIVPNGLPLNCILRTLGCVPS</sequence>
<comment type="caution">
    <text evidence="1">The sequence shown here is derived from an EMBL/GenBank/DDBJ whole genome shotgun (WGS) entry which is preliminary data.</text>
</comment>
<dbReference type="AlphaFoldDB" id="A0AAW2C4R4"/>
<name>A0AAW2C4R4_9ROSI</name>
<dbReference type="EMBL" id="JAZDWU010000009">
    <property type="protein sequence ID" value="KAK9992342.1"/>
    <property type="molecule type" value="Genomic_DNA"/>
</dbReference>
<evidence type="ECO:0000313" key="1">
    <source>
        <dbReference type="EMBL" id="KAK9992342.1"/>
    </source>
</evidence>
<gene>
    <name evidence="1" type="ORF">SO802_027327</name>
</gene>
<evidence type="ECO:0000313" key="2">
    <source>
        <dbReference type="Proteomes" id="UP001459277"/>
    </source>
</evidence>
<organism evidence="1 2">
    <name type="scientific">Lithocarpus litseifolius</name>
    <dbReference type="NCBI Taxonomy" id="425828"/>
    <lineage>
        <taxon>Eukaryota</taxon>
        <taxon>Viridiplantae</taxon>
        <taxon>Streptophyta</taxon>
        <taxon>Embryophyta</taxon>
        <taxon>Tracheophyta</taxon>
        <taxon>Spermatophyta</taxon>
        <taxon>Magnoliopsida</taxon>
        <taxon>eudicotyledons</taxon>
        <taxon>Gunneridae</taxon>
        <taxon>Pentapetalae</taxon>
        <taxon>rosids</taxon>
        <taxon>fabids</taxon>
        <taxon>Fagales</taxon>
        <taxon>Fagaceae</taxon>
        <taxon>Lithocarpus</taxon>
    </lineage>
</organism>
<proteinExistence type="predicted"/>
<keyword evidence="2" id="KW-1185">Reference proteome</keyword>
<accession>A0AAW2C4R4</accession>
<dbReference type="Proteomes" id="UP001459277">
    <property type="component" value="Unassembled WGS sequence"/>
</dbReference>
<protein>
    <submittedName>
        <fullName evidence="1">Uncharacterized protein</fullName>
    </submittedName>
</protein>
<reference evidence="1 2" key="1">
    <citation type="submission" date="2024-01" db="EMBL/GenBank/DDBJ databases">
        <title>A telomere-to-telomere, gap-free genome of sweet tea (Lithocarpus litseifolius).</title>
        <authorList>
            <person name="Zhou J."/>
        </authorList>
    </citation>
    <scope>NUCLEOTIDE SEQUENCE [LARGE SCALE GENOMIC DNA]</scope>
    <source>
        <strain evidence="1">Zhou-2022a</strain>
        <tissue evidence="1">Leaf</tissue>
    </source>
</reference>